<gene>
    <name evidence="14" type="ORF">DNTS_011331</name>
</gene>
<dbReference type="Pfam" id="PF02319">
    <property type="entry name" value="WHD_E2F_TDP"/>
    <property type="match status" value="1"/>
</dbReference>
<dbReference type="InterPro" id="IPR037241">
    <property type="entry name" value="E2F-DP_heterodim"/>
</dbReference>
<dbReference type="PROSITE" id="PS50950">
    <property type="entry name" value="ZF_THAP"/>
    <property type="match status" value="1"/>
</dbReference>
<dbReference type="CDD" id="cd14660">
    <property type="entry name" value="E2F_DD"/>
    <property type="match status" value="1"/>
</dbReference>
<keyword evidence="4 10" id="KW-0863">Zinc-finger</keyword>
<dbReference type="SMART" id="SM00980">
    <property type="entry name" value="THAP"/>
    <property type="match status" value="1"/>
</dbReference>
<dbReference type="GO" id="GO:0000978">
    <property type="term" value="F:RNA polymerase II cis-regulatory region sequence-specific DNA binding"/>
    <property type="evidence" value="ECO:0007669"/>
    <property type="project" value="InterPro"/>
</dbReference>
<dbReference type="InterPro" id="IPR036388">
    <property type="entry name" value="WH-like_DNA-bd_sf"/>
</dbReference>
<dbReference type="Gene3D" id="1.10.10.10">
    <property type="entry name" value="Winged helix-like DNA-binding domain superfamily/Winged helix DNA-binding domain"/>
    <property type="match status" value="1"/>
</dbReference>
<evidence type="ECO:0000256" key="8">
    <source>
        <dbReference type="ARBA" id="ARBA00023163"/>
    </source>
</evidence>
<dbReference type="FunFam" id="1.10.10.10:FF:000458">
    <property type="entry name" value="E2F-like (Mammalian transcription factor)"/>
    <property type="match status" value="1"/>
</dbReference>
<sequence length="402" mass="44597">MVKCAVRGCVNHSDDRLGEHPGRPPKRFFNFPKDQAQVKVWLAALRQTEQEITEQHEICEDHFLSRHITSSGISPDAIPVMPPLEAPLDGWIACDDELPGGAEESAVAVEGESDDDEDDFEDDDDNEDHNTTEKGSYSGVSKTEDTNRRHTISKSSIDPGNKDASAAIKVPVPIRSEVALGGLTKKFVQLLEMAPNRELDLNEAAQKLGTRKRRVYDITNVLTGIQLIKKTSKSKIKWVCQTPLSSFGNRRTAQVKANLINLKLTEEALDWLIKDCAQQLFAVTDHKDYAEYPLRFLIDSYVTYEDICHIDVFKDQTVIAVRAPQETKLEVPPPTEESVQIHLKACRGPIHILTSDTEDPGDEASVPSKLKSDCFLALEDSRIPTRPLVSDVSSTATAVQSA</sequence>
<evidence type="ECO:0000256" key="4">
    <source>
        <dbReference type="ARBA" id="ARBA00022771"/>
    </source>
</evidence>
<dbReference type="InterPro" id="IPR003316">
    <property type="entry name" value="E2F_WHTH_DNA-bd_dom"/>
</dbReference>
<evidence type="ECO:0000256" key="1">
    <source>
        <dbReference type="ARBA" id="ARBA00004123"/>
    </source>
</evidence>
<protein>
    <recommendedName>
        <fullName evidence="13">THAP-type domain-containing protein</fullName>
    </recommendedName>
</protein>
<evidence type="ECO:0000256" key="10">
    <source>
        <dbReference type="PROSITE-ProRule" id="PRU00309"/>
    </source>
</evidence>
<dbReference type="EMBL" id="SRMA01027302">
    <property type="protein sequence ID" value="TRY55943.1"/>
    <property type="molecule type" value="Genomic_DNA"/>
</dbReference>
<reference evidence="14" key="2">
    <citation type="submission" date="2019-04" db="EMBL/GenBank/DDBJ databases">
        <authorList>
            <person name="Kadobianskyi M."/>
            <person name="Schulze L."/>
            <person name="Schuelke M."/>
            <person name="Judkewitz B."/>
        </authorList>
    </citation>
    <scope>NUCLEOTIDE SEQUENCE</scope>
    <source>
        <strain evidence="14">Bolton</strain>
        <tissue evidence="14">Whole-body</tissue>
    </source>
</reference>
<keyword evidence="5" id="KW-0862">Zinc</keyword>
<keyword evidence="15" id="KW-1185">Reference proteome</keyword>
<evidence type="ECO:0000313" key="15">
    <source>
        <dbReference type="Proteomes" id="UP000316079"/>
    </source>
</evidence>
<dbReference type="InterPro" id="IPR032198">
    <property type="entry name" value="E2F_CC-MB"/>
</dbReference>
<evidence type="ECO:0000256" key="3">
    <source>
        <dbReference type="ARBA" id="ARBA00022723"/>
    </source>
</evidence>
<dbReference type="Pfam" id="PF16421">
    <property type="entry name" value="E2F_CC-MB"/>
    <property type="match status" value="1"/>
</dbReference>
<evidence type="ECO:0000256" key="5">
    <source>
        <dbReference type="ARBA" id="ARBA00022833"/>
    </source>
</evidence>
<dbReference type="OrthoDB" id="435430at2759"/>
<dbReference type="STRING" id="623744.A0A553MRY8"/>
<comment type="similarity">
    <text evidence="2 11">Belongs to the E2F/DP family.</text>
</comment>
<keyword evidence="9 11" id="KW-0539">Nucleus</keyword>
<keyword evidence="8 11" id="KW-0804">Transcription</keyword>
<dbReference type="GO" id="GO:0090575">
    <property type="term" value="C:RNA polymerase II transcription regulator complex"/>
    <property type="evidence" value="ECO:0007669"/>
    <property type="project" value="TreeGrafter"/>
</dbReference>
<dbReference type="GO" id="GO:0046983">
    <property type="term" value="F:protein dimerization activity"/>
    <property type="evidence" value="ECO:0007669"/>
    <property type="project" value="InterPro"/>
</dbReference>
<evidence type="ECO:0000256" key="9">
    <source>
        <dbReference type="ARBA" id="ARBA00023242"/>
    </source>
</evidence>
<evidence type="ECO:0000256" key="7">
    <source>
        <dbReference type="ARBA" id="ARBA00023125"/>
    </source>
</evidence>
<evidence type="ECO:0000256" key="11">
    <source>
        <dbReference type="RuleBase" id="RU003796"/>
    </source>
</evidence>
<accession>A0A553MRY8</accession>
<evidence type="ECO:0000256" key="12">
    <source>
        <dbReference type="SAM" id="MobiDB-lite"/>
    </source>
</evidence>
<dbReference type="SMART" id="SM00692">
    <property type="entry name" value="DM3"/>
    <property type="match status" value="1"/>
</dbReference>
<dbReference type="InterPro" id="IPR036390">
    <property type="entry name" value="WH_DNA-bd_sf"/>
</dbReference>
<evidence type="ECO:0000256" key="6">
    <source>
        <dbReference type="ARBA" id="ARBA00023015"/>
    </source>
</evidence>
<dbReference type="InterPro" id="IPR015633">
    <property type="entry name" value="E2F"/>
</dbReference>
<comment type="subcellular location">
    <subcellularLocation>
        <location evidence="1 11">Nucleus</location>
    </subcellularLocation>
</comment>
<feature type="region of interest" description="Disordered" evidence="12">
    <location>
        <begin position="102"/>
        <end position="164"/>
    </location>
</feature>
<reference evidence="14 15" key="1">
    <citation type="journal article" date="2019" name="Sci. Data">
        <title>Hybrid genome assembly and annotation of Danionella translucida.</title>
        <authorList>
            <person name="Kadobianskyi M."/>
            <person name="Schulze L."/>
            <person name="Schuelke M."/>
            <person name="Judkewitz B."/>
        </authorList>
    </citation>
    <scope>NUCLEOTIDE SEQUENCE [LARGE SCALE GENOMIC DNA]</scope>
    <source>
        <strain evidence="14 15">Bolton</strain>
    </source>
</reference>
<dbReference type="AlphaFoldDB" id="A0A553MRY8"/>
<dbReference type="Gene3D" id="6.10.250.540">
    <property type="match status" value="1"/>
</dbReference>
<dbReference type="GO" id="GO:0008270">
    <property type="term" value="F:zinc ion binding"/>
    <property type="evidence" value="ECO:0007669"/>
    <property type="project" value="UniProtKB-KW"/>
</dbReference>
<feature type="domain" description="THAP-type" evidence="13">
    <location>
        <begin position="1"/>
        <end position="82"/>
    </location>
</feature>
<name>A0A553MRY8_9TELE</name>
<evidence type="ECO:0000259" key="13">
    <source>
        <dbReference type="PROSITE" id="PS50950"/>
    </source>
</evidence>
<keyword evidence="7 10" id="KW-0238">DNA-binding</keyword>
<dbReference type="InterPro" id="IPR006612">
    <property type="entry name" value="THAP_Znf"/>
</dbReference>
<dbReference type="GO" id="GO:0000981">
    <property type="term" value="F:DNA-binding transcription factor activity, RNA polymerase II-specific"/>
    <property type="evidence" value="ECO:0007669"/>
    <property type="project" value="TreeGrafter"/>
</dbReference>
<keyword evidence="3" id="KW-0479">Metal-binding</keyword>
<comment type="caution">
    <text evidence="14">The sequence shown here is derived from an EMBL/GenBank/DDBJ whole genome shotgun (WGS) entry which is preliminary data.</text>
</comment>
<organism evidence="14 15">
    <name type="scientific">Danionella cerebrum</name>
    <dbReference type="NCBI Taxonomy" id="2873325"/>
    <lineage>
        <taxon>Eukaryota</taxon>
        <taxon>Metazoa</taxon>
        <taxon>Chordata</taxon>
        <taxon>Craniata</taxon>
        <taxon>Vertebrata</taxon>
        <taxon>Euteleostomi</taxon>
        <taxon>Actinopterygii</taxon>
        <taxon>Neopterygii</taxon>
        <taxon>Teleostei</taxon>
        <taxon>Ostariophysi</taxon>
        <taxon>Cypriniformes</taxon>
        <taxon>Danionidae</taxon>
        <taxon>Danioninae</taxon>
        <taxon>Danionella</taxon>
    </lineage>
</organism>
<dbReference type="PANTHER" id="PTHR12081:SF19">
    <property type="entry name" value="TRANSCRIPTION FACTOR E2F6"/>
    <property type="match status" value="1"/>
</dbReference>
<dbReference type="SUPFAM" id="SSF46785">
    <property type="entry name" value="Winged helix' DNA-binding domain"/>
    <property type="match status" value="1"/>
</dbReference>
<keyword evidence="6 11" id="KW-0805">Transcription regulation</keyword>
<evidence type="ECO:0000313" key="14">
    <source>
        <dbReference type="EMBL" id="TRY55943.1"/>
    </source>
</evidence>
<proteinExistence type="inferred from homology"/>
<evidence type="ECO:0000256" key="2">
    <source>
        <dbReference type="ARBA" id="ARBA00010940"/>
    </source>
</evidence>
<dbReference type="SUPFAM" id="SSF57716">
    <property type="entry name" value="Glucocorticoid receptor-like (DNA-binding domain)"/>
    <property type="match status" value="1"/>
</dbReference>
<feature type="compositionally biased region" description="Acidic residues" evidence="12">
    <location>
        <begin position="111"/>
        <end position="127"/>
    </location>
</feature>
<dbReference type="Proteomes" id="UP000316079">
    <property type="component" value="Unassembled WGS sequence"/>
</dbReference>
<dbReference type="EMBL" id="SRMA01027302">
    <property type="protein sequence ID" value="TRY55944.1"/>
    <property type="molecule type" value="Genomic_DNA"/>
</dbReference>
<dbReference type="SUPFAM" id="SSF144074">
    <property type="entry name" value="E2F-DP heterodimerization region"/>
    <property type="match status" value="1"/>
</dbReference>
<dbReference type="PANTHER" id="PTHR12081">
    <property type="entry name" value="TRANSCRIPTION FACTOR E2F"/>
    <property type="match status" value="1"/>
</dbReference>
<dbReference type="Pfam" id="PF05485">
    <property type="entry name" value="THAP"/>
    <property type="match status" value="1"/>
</dbReference>
<dbReference type="SMART" id="SM01372">
    <property type="entry name" value="E2F_TDP"/>
    <property type="match status" value="1"/>
</dbReference>